<dbReference type="Gene3D" id="1.25.40.10">
    <property type="entry name" value="Tetratricopeptide repeat domain"/>
    <property type="match status" value="1"/>
</dbReference>
<dbReference type="PANTHER" id="PTHR16305:SF35">
    <property type="entry name" value="TRANSCRIPTIONAL ACTIVATOR DOMAIN"/>
    <property type="match status" value="1"/>
</dbReference>
<dbReference type="InterPro" id="IPR000792">
    <property type="entry name" value="Tscrpt_reg_LuxR_C"/>
</dbReference>
<dbReference type="InterPro" id="IPR016032">
    <property type="entry name" value="Sig_transdc_resp-reg_C-effctor"/>
</dbReference>
<evidence type="ECO:0000256" key="1">
    <source>
        <dbReference type="ARBA" id="ARBA00022741"/>
    </source>
</evidence>
<dbReference type="Gene3D" id="1.10.10.10">
    <property type="entry name" value="Winged helix-like DNA-binding domain superfamily/Winged helix DNA-binding domain"/>
    <property type="match status" value="1"/>
</dbReference>
<organism evidence="4 5">
    <name type="scientific">Amycolatopsis minnesotensis</name>
    <dbReference type="NCBI Taxonomy" id="337894"/>
    <lineage>
        <taxon>Bacteria</taxon>
        <taxon>Bacillati</taxon>
        <taxon>Actinomycetota</taxon>
        <taxon>Actinomycetes</taxon>
        <taxon>Pseudonocardiales</taxon>
        <taxon>Pseudonocardiaceae</taxon>
        <taxon>Amycolatopsis</taxon>
    </lineage>
</organism>
<dbReference type="Pfam" id="PF13191">
    <property type="entry name" value="AAA_16"/>
    <property type="match status" value="1"/>
</dbReference>
<dbReference type="PROSITE" id="PS50043">
    <property type="entry name" value="HTH_LUXR_2"/>
    <property type="match status" value="1"/>
</dbReference>
<dbReference type="InterPro" id="IPR036388">
    <property type="entry name" value="WH-like_DNA-bd_sf"/>
</dbReference>
<dbReference type="PROSITE" id="PS00622">
    <property type="entry name" value="HTH_LUXR_1"/>
    <property type="match status" value="1"/>
</dbReference>
<dbReference type="InterPro" id="IPR027417">
    <property type="entry name" value="P-loop_NTPase"/>
</dbReference>
<dbReference type="SMART" id="SM00421">
    <property type="entry name" value="HTH_LUXR"/>
    <property type="match status" value="1"/>
</dbReference>
<dbReference type="SUPFAM" id="SSF52540">
    <property type="entry name" value="P-loop containing nucleoside triphosphate hydrolases"/>
    <property type="match status" value="1"/>
</dbReference>
<dbReference type="EMBL" id="BAAANN010000011">
    <property type="protein sequence ID" value="GAA1959157.1"/>
    <property type="molecule type" value="Genomic_DNA"/>
</dbReference>
<evidence type="ECO:0000313" key="4">
    <source>
        <dbReference type="EMBL" id="GAA1959157.1"/>
    </source>
</evidence>
<evidence type="ECO:0000313" key="5">
    <source>
        <dbReference type="Proteomes" id="UP001501116"/>
    </source>
</evidence>
<dbReference type="SUPFAM" id="SSF48452">
    <property type="entry name" value="TPR-like"/>
    <property type="match status" value="1"/>
</dbReference>
<protein>
    <recommendedName>
        <fullName evidence="3">HTH luxR-type domain-containing protein</fullName>
    </recommendedName>
</protein>
<keyword evidence="1" id="KW-0547">Nucleotide-binding</keyword>
<name>A0ABP5C7A1_9PSEU</name>
<evidence type="ECO:0000256" key="2">
    <source>
        <dbReference type="ARBA" id="ARBA00022840"/>
    </source>
</evidence>
<accession>A0ABP5C7A1</accession>
<feature type="domain" description="HTH luxR-type" evidence="3">
    <location>
        <begin position="845"/>
        <end position="910"/>
    </location>
</feature>
<dbReference type="SUPFAM" id="SSF46894">
    <property type="entry name" value="C-terminal effector domain of the bipartite response regulators"/>
    <property type="match status" value="1"/>
</dbReference>
<dbReference type="Pfam" id="PF00196">
    <property type="entry name" value="GerE"/>
    <property type="match status" value="1"/>
</dbReference>
<gene>
    <name evidence="4" type="ORF">GCM10009754_32000</name>
</gene>
<keyword evidence="5" id="KW-1185">Reference proteome</keyword>
<proteinExistence type="predicted"/>
<evidence type="ECO:0000259" key="3">
    <source>
        <dbReference type="PROSITE" id="PS50043"/>
    </source>
</evidence>
<dbReference type="PRINTS" id="PR00038">
    <property type="entry name" value="HTHLUXR"/>
</dbReference>
<keyword evidence="2" id="KW-0067">ATP-binding</keyword>
<dbReference type="PANTHER" id="PTHR16305">
    <property type="entry name" value="TESTICULAR SOLUBLE ADENYLYL CYCLASE"/>
    <property type="match status" value="1"/>
</dbReference>
<dbReference type="InterPro" id="IPR041664">
    <property type="entry name" value="AAA_16"/>
</dbReference>
<sequence>MLADRGGQLAFLTARAVASGAGNGQVVLVRGAVSHGKTALLRKFAEQLADSGTQFLSASCARAESMLPMGVLSQLFHSAALPADLRARVGELLDQGAAMASPHGIGSGAIEPAATQVFTGLLRVLWELSGRHPLLLGIDDVEHADAASLHCLLFLARRLRSARVLIVLTETPRMPARTSPPHAEFGQLPNAHLLRLAPLGRPSVEALVGSGAPDPYAVTGGNPGLVRALLDDLAGQEEAPGRGYRRAVTGCLDRCESVLSEVACGLAVLGPQAAATTIGGLLGMDPDVVADALELLEDAGLTEGQALRHPAVGQAVLDELPPRRREALHRRAARLLQDRGEPAMPVARHLVGASGSPEDWSVDVLVEAAAHALVTDQVAFAVDCLNLALRQVPDGRRRVSVRAKLARAEWQLNPSAALRHLEPVLDGMRSGLLDPRDAIATVRQLLWHGRVDDAVEALNWVRGADAGGEVATELRDAELWMTSLYPSLGTRQHVSPEPPVDRPGPRPFRADPWLRSAAVLAGTLSREERQSGPAGAEQFLGRTQLSHTTPWSEEPAVLALLALVHTDRVPSAERSCARLAEESAARGAPTWQAAFAAVGALIALRQGDLDTAAERARLAMKLMSPKAWGVGVGFPLGSLILAATLAGRYDEAGSMVTQPVPDALFQSRHGLHYLHARGQYYLATGRYHAALADFLACGELQRSWGLDLPGLVPWRTSAAETWLRLQNRDRAKRLVFDQLARTGAGGGRPRALALRVLATAGQVDRRPQLLTEAVDILEGCGDRFELARALTDLGRVYHALGERRRARMTVRRAWHLAKACGAGPLCRELLPELGATDLTVPSSANSEGIGSLTGAERRVASLAVAGYTNREIAAKLFITSSTVEQHLTRVFRKLHVKYRRDLPTDLHADLATSA</sequence>
<comment type="caution">
    <text evidence="4">The sequence shown here is derived from an EMBL/GenBank/DDBJ whole genome shotgun (WGS) entry which is preliminary data.</text>
</comment>
<reference evidence="5" key="1">
    <citation type="journal article" date="2019" name="Int. J. Syst. Evol. Microbiol.">
        <title>The Global Catalogue of Microorganisms (GCM) 10K type strain sequencing project: providing services to taxonomists for standard genome sequencing and annotation.</title>
        <authorList>
            <consortium name="The Broad Institute Genomics Platform"/>
            <consortium name="The Broad Institute Genome Sequencing Center for Infectious Disease"/>
            <person name="Wu L."/>
            <person name="Ma J."/>
        </authorList>
    </citation>
    <scope>NUCLEOTIDE SEQUENCE [LARGE SCALE GENOMIC DNA]</scope>
    <source>
        <strain evidence="5">JCM 14545</strain>
    </source>
</reference>
<dbReference type="CDD" id="cd06170">
    <property type="entry name" value="LuxR_C_like"/>
    <property type="match status" value="1"/>
</dbReference>
<dbReference type="Proteomes" id="UP001501116">
    <property type="component" value="Unassembled WGS sequence"/>
</dbReference>
<dbReference type="InterPro" id="IPR011990">
    <property type="entry name" value="TPR-like_helical_dom_sf"/>
</dbReference>
<dbReference type="RefSeq" id="WP_344418402.1">
    <property type="nucleotide sequence ID" value="NZ_BAAANN010000011.1"/>
</dbReference>